<dbReference type="Pfam" id="PF01370">
    <property type="entry name" value="Epimerase"/>
    <property type="match status" value="1"/>
</dbReference>
<evidence type="ECO:0000256" key="1">
    <source>
        <dbReference type="ARBA" id="ARBA00007637"/>
    </source>
</evidence>
<dbReference type="STRING" id="46223.SAMN05421852_101262"/>
<name>A0A1I3JZ65_9BACL</name>
<dbReference type="InterPro" id="IPR001509">
    <property type="entry name" value="Epimerase_deHydtase"/>
</dbReference>
<dbReference type="OrthoDB" id="9801785at2"/>
<evidence type="ECO:0000313" key="3">
    <source>
        <dbReference type="EMBL" id="SFI65483.1"/>
    </source>
</evidence>
<dbReference type="Gene3D" id="3.40.50.720">
    <property type="entry name" value="NAD(P)-binding Rossmann-like Domain"/>
    <property type="match status" value="1"/>
</dbReference>
<organism evidence="3 4">
    <name type="scientific">Thermoflavimicrobium dichotomicum</name>
    <dbReference type="NCBI Taxonomy" id="46223"/>
    <lineage>
        <taxon>Bacteria</taxon>
        <taxon>Bacillati</taxon>
        <taxon>Bacillota</taxon>
        <taxon>Bacilli</taxon>
        <taxon>Bacillales</taxon>
        <taxon>Thermoactinomycetaceae</taxon>
        <taxon>Thermoflavimicrobium</taxon>
    </lineage>
</organism>
<evidence type="ECO:0000259" key="2">
    <source>
        <dbReference type="Pfam" id="PF01370"/>
    </source>
</evidence>
<evidence type="ECO:0000313" key="4">
    <source>
        <dbReference type="Proteomes" id="UP000199545"/>
    </source>
</evidence>
<sequence>MKVLVTGGAGFVGSHIVDQLIARGDQVAIVDDMSTGKEEYIHPSARFYRMDITSEQMEEVFAKEKPEIVIHQAAQILVPVSVEDPVFDAKVNILGTLNLLEACRKYGVKKIVYASSAAVYGNPKYLPIDEKHPIQPLSGYGISKHTPEHYLTIYRNLYGLEYTVLRYANIYGIRQEPHGEGGVVSILINQMIKGKTFKIFGDGEQTRDYIYVEDVAKANLAAIQAGDGHILNIGTGISTSLNELIRLFETVTNQTIQKEYEAERPGDIKHSYFDNTRARSVLAWEPTVSLKEGLRRTYEYYVDLYRKMGVSNI</sequence>
<dbReference type="EMBL" id="FORR01000001">
    <property type="protein sequence ID" value="SFI65483.1"/>
    <property type="molecule type" value="Genomic_DNA"/>
</dbReference>
<feature type="domain" description="NAD-dependent epimerase/dehydratase" evidence="2">
    <location>
        <begin position="3"/>
        <end position="234"/>
    </location>
</feature>
<dbReference type="Gene3D" id="3.90.25.10">
    <property type="entry name" value="UDP-galactose 4-epimerase, domain 1"/>
    <property type="match status" value="1"/>
</dbReference>
<dbReference type="SUPFAM" id="SSF51735">
    <property type="entry name" value="NAD(P)-binding Rossmann-fold domains"/>
    <property type="match status" value="1"/>
</dbReference>
<dbReference type="AlphaFoldDB" id="A0A1I3JZ65"/>
<comment type="similarity">
    <text evidence="1">Belongs to the NAD(P)-dependent epimerase/dehydratase family.</text>
</comment>
<protein>
    <submittedName>
        <fullName evidence="3">UDP-glucose 4-epimerase</fullName>
    </submittedName>
</protein>
<dbReference type="InterPro" id="IPR036291">
    <property type="entry name" value="NAD(P)-bd_dom_sf"/>
</dbReference>
<dbReference type="CDD" id="cd05256">
    <property type="entry name" value="UDP_AE_SDR_e"/>
    <property type="match status" value="1"/>
</dbReference>
<reference evidence="3 4" key="1">
    <citation type="submission" date="2016-10" db="EMBL/GenBank/DDBJ databases">
        <authorList>
            <person name="de Groot N.N."/>
        </authorList>
    </citation>
    <scope>NUCLEOTIDE SEQUENCE [LARGE SCALE GENOMIC DNA]</scope>
    <source>
        <strain evidence="3 4">DSM 44778</strain>
    </source>
</reference>
<dbReference type="RefSeq" id="WP_093227281.1">
    <property type="nucleotide sequence ID" value="NZ_FORR01000001.1"/>
</dbReference>
<gene>
    <name evidence="3" type="ORF">SAMN05421852_101262</name>
</gene>
<proteinExistence type="inferred from homology"/>
<dbReference type="Proteomes" id="UP000199545">
    <property type="component" value="Unassembled WGS sequence"/>
</dbReference>
<accession>A0A1I3JZ65</accession>
<dbReference type="PANTHER" id="PTHR43000">
    <property type="entry name" value="DTDP-D-GLUCOSE 4,6-DEHYDRATASE-RELATED"/>
    <property type="match status" value="1"/>
</dbReference>
<keyword evidence="4" id="KW-1185">Reference proteome</keyword>